<dbReference type="RefSeq" id="WP_092477684.1">
    <property type="nucleotide sequence ID" value="NZ_FOHN01000009.1"/>
</dbReference>
<keyword evidence="2" id="KW-1185">Reference proteome</keyword>
<proteinExistence type="predicted"/>
<dbReference type="AlphaFoldDB" id="A0A1I0CA92"/>
<protein>
    <submittedName>
        <fullName evidence="1">Conserved hypothetical phage tail region protein</fullName>
    </submittedName>
</protein>
<evidence type="ECO:0000313" key="1">
    <source>
        <dbReference type="EMBL" id="SET16022.1"/>
    </source>
</evidence>
<dbReference type="Pfam" id="PF06841">
    <property type="entry name" value="Phage_T4_gp19"/>
    <property type="match status" value="1"/>
</dbReference>
<sequence>MADKVYPYGKYRYSVEIDGIQAGGFSEASGFDVSIEVGEYREGDMPDQTIRKFAGLKKYSNITLKKGVIAEKALYDWMIAGVTGPVQRKTISISIHDESDAVVATWQVIDAWPCKYNAPDFNATSNEAAVETIEIAHEGLTRTK</sequence>
<dbReference type="InterPro" id="IPR010667">
    <property type="entry name" value="Phage_T4_Gp19"/>
</dbReference>
<dbReference type="GO" id="GO:0005198">
    <property type="term" value="F:structural molecule activity"/>
    <property type="evidence" value="ECO:0007669"/>
    <property type="project" value="InterPro"/>
</dbReference>
<reference evidence="1 2" key="1">
    <citation type="submission" date="2016-10" db="EMBL/GenBank/DDBJ databases">
        <authorList>
            <person name="de Groot N.N."/>
        </authorList>
    </citation>
    <scope>NUCLEOTIDE SEQUENCE [LARGE SCALE GENOMIC DNA]</scope>
    <source>
        <strain evidence="1 2">DSM 1801</strain>
    </source>
</reference>
<dbReference type="Proteomes" id="UP000199800">
    <property type="component" value="Unassembled WGS sequence"/>
</dbReference>
<accession>A0A1I0CA92</accession>
<gene>
    <name evidence="1" type="ORF">SAMN04487772_10979</name>
</gene>
<dbReference type="NCBIfam" id="TIGR02241">
    <property type="entry name" value="conserved hypothetical phage tail region protein"/>
    <property type="match status" value="1"/>
</dbReference>
<dbReference type="InterPro" id="IPR011747">
    <property type="entry name" value="CHP02241"/>
</dbReference>
<dbReference type="EMBL" id="FOHN01000009">
    <property type="protein sequence ID" value="SET16022.1"/>
    <property type="molecule type" value="Genomic_DNA"/>
</dbReference>
<evidence type="ECO:0000313" key="2">
    <source>
        <dbReference type="Proteomes" id="UP000199800"/>
    </source>
</evidence>
<dbReference type="PANTHER" id="PTHR38009">
    <property type="entry name" value="CONSERVED HYPOTHETICAL PHAGE TAIL PROTEIN"/>
    <property type="match status" value="1"/>
</dbReference>
<organism evidence="1 2">
    <name type="scientific">[Clostridium] polysaccharolyticum</name>
    <dbReference type="NCBI Taxonomy" id="29364"/>
    <lineage>
        <taxon>Bacteria</taxon>
        <taxon>Bacillati</taxon>
        <taxon>Bacillota</taxon>
        <taxon>Clostridia</taxon>
        <taxon>Lachnospirales</taxon>
        <taxon>Lachnospiraceae</taxon>
    </lineage>
</organism>
<name>A0A1I0CA92_9FIRM</name>
<dbReference type="OrthoDB" id="73314at2"/>
<dbReference type="STRING" id="29364.SAMN04487772_10979"/>
<dbReference type="PANTHER" id="PTHR38009:SF1">
    <property type="entry name" value="CONSERVED HYPOTHETICAL PHAGE TAIL PROTEIN"/>
    <property type="match status" value="1"/>
</dbReference>